<evidence type="ECO:0000256" key="4">
    <source>
        <dbReference type="ARBA" id="ARBA00022692"/>
    </source>
</evidence>
<feature type="region of interest" description="Disordered" evidence="8">
    <location>
        <begin position="207"/>
        <end position="234"/>
    </location>
</feature>
<feature type="transmembrane region" description="Helical" evidence="7">
    <location>
        <begin position="62"/>
        <end position="85"/>
    </location>
</feature>
<keyword evidence="4 7" id="KW-0812">Transmembrane</keyword>
<evidence type="ECO:0000313" key="10">
    <source>
        <dbReference type="EMBL" id="PSM39903.1"/>
    </source>
</evidence>
<reference evidence="10 11" key="1">
    <citation type="submission" date="2018-03" db="EMBL/GenBank/DDBJ databases">
        <title>Streptomyces dioscori sp. nov., a novel endophytic actinobacterium isolated from bulbil of Dioscorea bulbifera L.</title>
        <authorList>
            <person name="Zhikuan W."/>
        </authorList>
    </citation>
    <scope>NUCLEOTIDE SEQUENCE [LARGE SCALE GENOMIC DNA]</scope>
    <source>
        <strain evidence="10 11">A217</strain>
    </source>
</reference>
<dbReference type="AlphaFoldDB" id="A0A2P8Q0Z4"/>
<evidence type="ECO:0000256" key="7">
    <source>
        <dbReference type="RuleBase" id="RU367016"/>
    </source>
</evidence>
<dbReference type="EMBL" id="PYBJ01000022">
    <property type="protein sequence ID" value="PSM39903.1"/>
    <property type="molecule type" value="Genomic_DNA"/>
</dbReference>
<dbReference type="OrthoDB" id="9813426at2"/>
<evidence type="ECO:0000259" key="9">
    <source>
        <dbReference type="Pfam" id="PF09335"/>
    </source>
</evidence>
<proteinExistence type="inferred from homology"/>
<dbReference type="Proteomes" id="UP000240429">
    <property type="component" value="Unassembled WGS sequence"/>
</dbReference>
<feature type="transmembrane region" description="Helical" evidence="7">
    <location>
        <begin position="148"/>
        <end position="170"/>
    </location>
</feature>
<feature type="transmembrane region" description="Helical" evidence="7">
    <location>
        <begin position="21"/>
        <end position="42"/>
    </location>
</feature>
<dbReference type="InterPro" id="IPR032816">
    <property type="entry name" value="VTT_dom"/>
</dbReference>
<evidence type="ECO:0000256" key="2">
    <source>
        <dbReference type="ARBA" id="ARBA00010792"/>
    </source>
</evidence>
<name>A0A2P8Q0Z4_9ACTN</name>
<dbReference type="PANTHER" id="PTHR30353:SF0">
    <property type="entry name" value="TRANSMEMBRANE PROTEIN"/>
    <property type="match status" value="1"/>
</dbReference>
<dbReference type="GO" id="GO:0005886">
    <property type="term" value="C:plasma membrane"/>
    <property type="evidence" value="ECO:0007669"/>
    <property type="project" value="UniProtKB-SubCell"/>
</dbReference>
<feature type="domain" description="VTT" evidence="9">
    <location>
        <begin position="40"/>
        <end position="168"/>
    </location>
</feature>
<evidence type="ECO:0000256" key="8">
    <source>
        <dbReference type="SAM" id="MobiDB-lite"/>
    </source>
</evidence>
<sequence>MLNLAASPLLDAEQLISTFGLLGIMATVFAESGLIVCFFLPGDSLLFTAGLLVANDQILHQPLWVVMLAIAVAAVLGDQFGYAFGRKIGPALFRRPNSRFFKQENAERAQEFMLKHGPKALVMARFIPVFRTFIPITAGVGRMTYRTFFLFNVIGAVLWSVSLTLVGYYLGQIAFVRDNIEGMVIGIVLISGIPIIIEGIKMRRRSRQAASTDEPAATPQAAATPATETELPRP</sequence>
<dbReference type="InterPro" id="IPR032818">
    <property type="entry name" value="DedA-like"/>
</dbReference>
<evidence type="ECO:0000313" key="11">
    <source>
        <dbReference type="Proteomes" id="UP000240429"/>
    </source>
</evidence>
<keyword evidence="3 7" id="KW-1003">Cell membrane</keyword>
<gene>
    <name evidence="10" type="ORF">C6Y14_28895</name>
</gene>
<dbReference type="RefSeq" id="WP_107019778.1">
    <property type="nucleotide sequence ID" value="NZ_KZ679049.1"/>
</dbReference>
<dbReference type="PANTHER" id="PTHR30353">
    <property type="entry name" value="INNER MEMBRANE PROTEIN DEDA-RELATED"/>
    <property type="match status" value="1"/>
</dbReference>
<organism evidence="10 11">
    <name type="scientific">Streptomyces dioscori</name>
    <dbReference type="NCBI Taxonomy" id="2109333"/>
    <lineage>
        <taxon>Bacteria</taxon>
        <taxon>Bacillati</taxon>
        <taxon>Actinomycetota</taxon>
        <taxon>Actinomycetes</taxon>
        <taxon>Kitasatosporales</taxon>
        <taxon>Streptomycetaceae</taxon>
        <taxon>Streptomyces</taxon>
        <taxon>Streptomyces aurantiacus group</taxon>
    </lineage>
</organism>
<accession>A0A2P8Q0Z4</accession>
<comment type="caution">
    <text evidence="10">The sequence shown here is derived from an EMBL/GenBank/DDBJ whole genome shotgun (WGS) entry which is preliminary data.</text>
</comment>
<evidence type="ECO:0000256" key="5">
    <source>
        <dbReference type="ARBA" id="ARBA00022989"/>
    </source>
</evidence>
<keyword evidence="5 7" id="KW-1133">Transmembrane helix</keyword>
<feature type="compositionally biased region" description="Low complexity" evidence="8">
    <location>
        <begin position="214"/>
        <end position="234"/>
    </location>
</feature>
<evidence type="ECO:0000256" key="1">
    <source>
        <dbReference type="ARBA" id="ARBA00004651"/>
    </source>
</evidence>
<feature type="transmembrane region" description="Helical" evidence="7">
    <location>
        <begin position="182"/>
        <end position="200"/>
    </location>
</feature>
<protein>
    <recommendedName>
        <fullName evidence="9">VTT domain-containing protein</fullName>
    </recommendedName>
</protein>
<evidence type="ECO:0000256" key="3">
    <source>
        <dbReference type="ARBA" id="ARBA00022475"/>
    </source>
</evidence>
<comment type="similarity">
    <text evidence="2 7">Belongs to the DedA family.</text>
</comment>
<comment type="subcellular location">
    <subcellularLocation>
        <location evidence="1 7">Cell membrane</location>
        <topology evidence="1 7">Multi-pass membrane protein</topology>
    </subcellularLocation>
</comment>
<evidence type="ECO:0000256" key="6">
    <source>
        <dbReference type="ARBA" id="ARBA00023136"/>
    </source>
</evidence>
<keyword evidence="6 7" id="KW-0472">Membrane</keyword>
<dbReference type="Pfam" id="PF09335">
    <property type="entry name" value="VTT_dom"/>
    <property type="match status" value="1"/>
</dbReference>
<keyword evidence="11" id="KW-1185">Reference proteome</keyword>